<protein>
    <submittedName>
        <fullName evidence="1">Uncharacterized protein</fullName>
    </submittedName>
</protein>
<dbReference type="EMBL" id="UINC01025492">
    <property type="protein sequence ID" value="SVB01160.1"/>
    <property type="molecule type" value="Genomic_DNA"/>
</dbReference>
<organism evidence="1">
    <name type="scientific">marine metagenome</name>
    <dbReference type="NCBI Taxonomy" id="408172"/>
    <lineage>
        <taxon>unclassified sequences</taxon>
        <taxon>metagenomes</taxon>
        <taxon>ecological metagenomes</taxon>
    </lineage>
</organism>
<name>A0A382AHX0_9ZZZZ</name>
<gene>
    <name evidence="1" type="ORF">METZ01_LOCUS154014</name>
</gene>
<proteinExistence type="predicted"/>
<feature type="non-terminal residue" evidence="1">
    <location>
        <position position="1"/>
    </location>
</feature>
<reference evidence="1" key="1">
    <citation type="submission" date="2018-05" db="EMBL/GenBank/DDBJ databases">
        <authorList>
            <person name="Lanie J.A."/>
            <person name="Ng W.-L."/>
            <person name="Kazmierczak K.M."/>
            <person name="Andrzejewski T.M."/>
            <person name="Davidsen T.M."/>
            <person name="Wayne K.J."/>
            <person name="Tettelin H."/>
            <person name="Glass J.I."/>
            <person name="Rusch D."/>
            <person name="Podicherti R."/>
            <person name="Tsui H.-C.T."/>
            <person name="Winkler M.E."/>
        </authorList>
    </citation>
    <scope>NUCLEOTIDE SEQUENCE</scope>
</reference>
<dbReference type="AlphaFoldDB" id="A0A382AHX0"/>
<sequence length="521" mass="59124">WDLKKGYGLKLTVGEYLTPSGHSIHRIGVVPNLQLNPVSIPVKKADSQNVTQTTKTFENQNLPDLQSPVDLERFYMISGFEGEKTNNSEDSIKIRYLSRHSKQFDESQIVDKNVITDKLKEDIAIETAIRALMHWNTGNIKSVLQQISREIEQKELAKITGALAVHGIDWSLNPFLKSPAGENLKLSWSAETISDDLLQLDVQLKNEGLIDAQRLIIVTKSSNGLLDGLEFPIGRLLPEKIETRSVNINISAGMMDETEPVELIIFDHNFQKIKSFKEQLIFLEKPVTFFRVSMKIFDNGKFGSEGNGDGKVQSGETIALSFKITNMSKKLIPELMFYIKGTEGSFRINRGKIVLKNLYPEIDQKDFFLFQVKSNSSRLGKIIMEMDAKNSGAPKISKLWVLDNLLPEKQVLTPVFVDLKWQDLDGNIVKGETLQDTLMFSGKVKNAGEVRDLYVHLNDKKVFYTANLNHHNEFGDKIDNNREFPFKTVINLSPGINQISVFSRGRHGFTSERKLRMLKRH</sequence>
<evidence type="ECO:0000313" key="1">
    <source>
        <dbReference type="EMBL" id="SVB01160.1"/>
    </source>
</evidence>
<accession>A0A382AHX0</accession>